<dbReference type="EMBL" id="QUMQ01000001">
    <property type="protein sequence ID" value="REG01790.1"/>
    <property type="molecule type" value="Genomic_DNA"/>
</dbReference>
<evidence type="ECO:0000313" key="2">
    <source>
        <dbReference type="EMBL" id="REG01790.1"/>
    </source>
</evidence>
<dbReference type="PRINTS" id="PR00598">
    <property type="entry name" value="HTHMARR"/>
</dbReference>
<dbReference type="Pfam" id="PF12802">
    <property type="entry name" value="MarR_2"/>
    <property type="match status" value="1"/>
</dbReference>
<dbReference type="PROSITE" id="PS50995">
    <property type="entry name" value="HTH_MARR_2"/>
    <property type="match status" value="1"/>
</dbReference>
<dbReference type="PANTHER" id="PTHR33164:SF105">
    <property type="entry name" value="TRANSCRIPTIONAL REPRESSOR PROTEIN-RELATED"/>
    <property type="match status" value="1"/>
</dbReference>
<evidence type="ECO:0000259" key="1">
    <source>
        <dbReference type="PROSITE" id="PS50995"/>
    </source>
</evidence>
<reference evidence="2 3" key="1">
    <citation type="submission" date="2018-08" db="EMBL/GenBank/DDBJ databases">
        <title>Sequencing the genomes of 1000 actinobacteria strains.</title>
        <authorList>
            <person name="Klenk H.-P."/>
        </authorList>
    </citation>
    <scope>NUCLEOTIDE SEQUENCE [LARGE SCALE GENOMIC DNA]</scope>
    <source>
        <strain evidence="2 3">DSM 44099</strain>
    </source>
</reference>
<sequence length="165" mass="18373">MPLILGMVVPRRWLAVHVELREETTRKCYATALRMASRRLTSLYDEVMAPAGLRSTQFAILGELARGDGMTINELARALVLDRSGAGHSLRPLERDGLVSMTKGTADKRSVRITLTDEGRRRYEQATVLWHSAQDQVAEVLGTAVADELRAQLSDIAQDDRLTTR</sequence>
<dbReference type="GO" id="GO:0003700">
    <property type="term" value="F:DNA-binding transcription factor activity"/>
    <property type="evidence" value="ECO:0007669"/>
    <property type="project" value="InterPro"/>
</dbReference>
<feature type="domain" description="HTH marR-type" evidence="1">
    <location>
        <begin position="26"/>
        <end position="158"/>
    </location>
</feature>
<gene>
    <name evidence="2" type="ORF">DFJ67_7879</name>
</gene>
<dbReference type="GO" id="GO:0006950">
    <property type="term" value="P:response to stress"/>
    <property type="evidence" value="ECO:0007669"/>
    <property type="project" value="TreeGrafter"/>
</dbReference>
<dbReference type="Gene3D" id="1.10.10.10">
    <property type="entry name" value="Winged helix-like DNA-binding domain superfamily/Winged helix DNA-binding domain"/>
    <property type="match status" value="1"/>
</dbReference>
<evidence type="ECO:0000313" key="3">
    <source>
        <dbReference type="Proteomes" id="UP000256913"/>
    </source>
</evidence>
<comment type="caution">
    <text evidence="2">The sequence shown here is derived from an EMBL/GenBank/DDBJ whole genome shotgun (WGS) entry which is preliminary data.</text>
</comment>
<dbReference type="Proteomes" id="UP000256913">
    <property type="component" value="Unassembled WGS sequence"/>
</dbReference>
<dbReference type="PANTHER" id="PTHR33164">
    <property type="entry name" value="TRANSCRIPTIONAL REGULATOR, MARR FAMILY"/>
    <property type="match status" value="1"/>
</dbReference>
<dbReference type="AlphaFoldDB" id="A0A3D9ZXR6"/>
<dbReference type="InterPro" id="IPR036388">
    <property type="entry name" value="WH-like_DNA-bd_sf"/>
</dbReference>
<organism evidence="2 3">
    <name type="scientific">Asanoa ferruginea</name>
    <dbReference type="NCBI Taxonomy" id="53367"/>
    <lineage>
        <taxon>Bacteria</taxon>
        <taxon>Bacillati</taxon>
        <taxon>Actinomycetota</taxon>
        <taxon>Actinomycetes</taxon>
        <taxon>Micromonosporales</taxon>
        <taxon>Micromonosporaceae</taxon>
        <taxon>Asanoa</taxon>
    </lineage>
</organism>
<protein>
    <submittedName>
        <fullName evidence="2">MarR family transcriptional regulator</fullName>
    </submittedName>
</protein>
<dbReference type="InterPro" id="IPR036390">
    <property type="entry name" value="WH_DNA-bd_sf"/>
</dbReference>
<accession>A0A3D9ZXR6</accession>
<proteinExistence type="predicted"/>
<name>A0A3D9ZXR6_9ACTN</name>
<dbReference type="SMART" id="SM00347">
    <property type="entry name" value="HTH_MARR"/>
    <property type="match status" value="1"/>
</dbReference>
<dbReference type="InterPro" id="IPR000835">
    <property type="entry name" value="HTH_MarR-typ"/>
</dbReference>
<dbReference type="SUPFAM" id="SSF46785">
    <property type="entry name" value="Winged helix' DNA-binding domain"/>
    <property type="match status" value="1"/>
</dbReference>
<dbReference type="InterPro" id="IPR039422">
    <property type="entry name" value="MarR/SlyA-like"/>
</dbReference>
<keyword evidence="3" id="KW-1185">Reference proteome</keyword>